<dbReference type="SUPFAM" id="SSF53383">
    <property type="entry name" value="PLP-dependent transferases"/>
    <property type="match status" value="1"/>
</dbReference>
<keyword evidence="3" id="KW-0805">Transcription regulation</keyword>
<dbReference type="RefSeq" id="WP_274141295.1">
    <property type="nucleotide sequence ID" value="NZ_JAJUBB010000004.1"/>
</dbReference>
<dbReference type="Gene3D" id="3.90.1150.10">
    <property type="entry name" value="Aspartate Aminotransferase, domain 1"/>
    <property type="match status" value="1"/>
</dbReference>
<dbReference type="InterPro" id="IPR015424">
    <property type="entry name" value="PyrdxlP-dep_Trfase"/>
</dbReference>
<dbReference type="InterPro" id="IPR015421">
    <property type="entry name" value="PyrdxlP-dep_Trfase_major"/>
</dbReference>
<dbReference type="Gene3D" id="3.40.640.10">
    <property type="entry name" value="Type I PLP-dependent aspartate aminotransferase-like (Major domain)"/>
    <property type="match status" value="1"/>
</dbReference>
<dbReference type="Pfam" id="PF00155">
    <property type="entry name" value="Aminotran_1_2"/>
    <property type="match status" value="1"/>
</dbReference>
<reference evidence="7" key="1">
    <citation type="submission" date="2021-12" db="EMBL/GenBank/DDBJ databases">
        <title>Enterovibrio ZSDZ35 sp. nov. and Enterovibrio ZSDZ42 sp. nov., isolated from coastal seawater in Qingdao.</title>
        <authorList>
            <person name="Zhang P."/>
        </authorList>
    </citation>
    <scope>NUCLEOTIDE SEQUENCE</scope>
    <source>
        <strain evidence="7">ZSDZ35</strain>
    </source>
</reference>
<protein>
    <submittedName>
        <fullName evidence="7">PLP-dependent aminotransferase family protein</fullName>
    </submittedName>
</protein>
<organism evidence="7 8">
    <name type="scientific">Enterovibrio qingdaonensis</name>
    <dbReference type="NCBI Taxonomy" id="2899818"/>
    <lineage>
        <taxon>Bacteria</taxon>
        <taxon>Pseudomonadati</taxon>
        <taxon>Pseudomonadota</taxon>
        <taxon>Gammaproteobacteria</taxon>
        <taxon>Vibrionales</taxon>
        <taxon>Vibrionaceae</taxon>
        <taxon>Enterovibrio</taxon>
    </lineage>
</organism>
<keyword evidence="2" id="KW-0663">Pyridoxal phosphate</keyword>
<evidence type="ECO:0000256" key="3">
    <source>
        <dbReference type="ARBA" id="ARBA00023015"/>
    </source>
</evidence>
<dbReference type="InterPro" id="IPR036390">
    <property type="entry name" value="WH_DNA-bd_sf"/>
</dbReference>
<dbReference type="InterPro" id="IPR015422">
    <property type="entry name" value="PyrdxlP-dep_Trfase_small"/>
</dbReference>
<evidence type="ECO:0000259" key="6">
    <source>
        <dbReference type="PROSITE" id="PS50949"/>
    </source>
</evidence>
<dbReference type="CDD" id="cd07377">
    <property type="entry name" value="WHTH_GntR"/>
    <property type="match status" value="1"/>
</dbReference>
<dbReference type="GO" id="GO:0008483">
    <property type="term" value="F:transaminase activity"/>
    <property type="evidence" value="ECO:0007669"/>
    <property type="project" value="UniProtKB-KW"/>
</dbReference>
<dbReference type="PANTHER" id="PTHR46577">
    <property type="entry name" value="HTH-TYPE TRANSCRIPTIONAL REGULATORY PROTEIN GABR"/>
    <property type="match status" value="1"/>
</dbReference>
<keyword evidence="4" id="KW-0238">DNA-binding</keyword>
<sequence length="445" mass="48699">MSEAKFRDIAQQIEARIDEGHYPAHSKLPPHRELAAEFNTTPVTISKAYKLLAEHKRVESFVGRGTFVLAPPSLGQAIQAQDGEGYNFSILQPCMHLNLSQVRQAYRDATEYLDTALLSYTEGSGHQAHREAGVKWLKHFGVSDANLENTLLTSGAQHALSLVISALTQSGDVIAVEALTYPGILAISELSNRSIVSVEMDEYGLCPKSLKRVLKTHKPKLVIALPSHQNPTGATMNASRKKDIAKIISSSSTYLVEDDIYAFLNDDITPAISTLAPDRSIYITSLSKAISPAMRCGFIKAPDYLIPTLNAHIRADIWLASPLNFVAATQLIQSNAALTLAAAQKAEAEQRQHLAKEVLGTHCVNGSGFHLWLPLPRHWSSERFTAEAKRRDITVSSGVHFSSDGKGESHIRLSLMAIRSQDQLKAGLLALKSLIETKPLPNVEF</sequence>
<gene>
    <name evidence="7" type="ORF">LRP49_07325</name>
</gene>
<dbReference type="PROSITE" id="PS50949">
    <property type="entry name" value="HTH_GNTR"/>
    <property type="match status" value="1"/>
</dbReference>
<keyword evidence="7" id="KW-0808">Transferase</keyword>
<dbReference type="SMART" id="SM00345">
    <property type="entry name" value="HTH_GNTR"/>
    <property type="match status" value="1"/>
</dbReference>
<keyword evidence="7" id="KW-0032">Aminotransferase</keyword>
<keyword evidence="8" id="KW-1185">Reference proteome</keyword>
<dbReference type="Proteomes" id="UP001149821">
    <property type="component" value="Unassembled WGS sequence"/>
</dbReference>
<evidence type="ECO:0000256" key="1">
    <source>
        <dbReference type="ARBA" id="ARBA00005384"/>
    </source>
</evidence>
<dbReference type="InterPro" id="IPR004839">
    <property type="entry name" value="Aminotransferase_I/II_large"/>
</dbReference>
<evidence type="ECO:0000256" key="4">
    <source>
        <dbReference type="ARBA" id="ARBA00023125"/>
    </source>
</evidence>
<dbReference type="CDD" id="cd00609">
    <property type="entry name" value="AAT_like"/>
    <property type="match status" value="1"/>
</dbReference>
<dbReference type="InterPro" id="IPR000524">
    <property type="entry name" value="Tscrpt_reg_HTH_GntR"/>
</dbReference>
<dbReference type="Gene3D" id="1.10.10.10">
    <property type="entry name" value="Winged helix-like DNA-binding domain superfamily/Winged helix DNA-binding domain"/>
    <property type="match status" value="1"/>
</dbReference>
<dbReference type="InterPro" id="IPR051446">
    <property type="entry name" value="HTH_trans_reg/aminotransferase"/>
</dbReference>
<dbReference type="PANTHER" id="PTHR46577:SF1">
    <property type="entry name" value="HTH-TYPE TRANSCRIPTIONAL REGULATORY PROTEIN GABR"/>
    <property type="match status" value="1"/>
</dbReference>
<evidence type="ECO:0000256" key="5">
    <source>
        <dbReference type="ARBA" id="ARBA00023163"/>
    </source>
</evidence>
<accession>A0ABT5QJ46</accession>
<proteinExistence type="inferred from homology"/>
<dbReference type="Pfam" id="PF00392">
    <property type="entry name" value="GntR"/>
    <property type="match status" value="1"/>
</dbReference>
<dbReference type="InterPro" id="IPR036388">
    <property type="entry name" value="WH-like_DNA-bd_sf"/>
</dbReference>
<evidence type="ECO:0000256" key="2">
    <source>
        <dbReference type="ARBA" id="ARBA00022898"/>
    </source>
</evidence>
<feature type="domain" description="HTH gntR-type" evidence="6">
    <location>
        <begin position="3"/>
        <end position="71"/>
    </location>
</feature>
<comment type="similarity">
    <text evidence="1">In the C-terminal section; belongs to the class-I pyridoxal-phosphate-dependent aminotransferase family.</text>
</comment>
<keyword evidence="5" id="KW-0804">Transcription</keyword>
<dbReference type="SUPFAM" id="SSF46785">
    <property type="entry name" value="Winged helix' DNA-binding domain"/>
    <property type="match status" value="1"/>
</dbReference>
<name>A0ABT5QJ46_9GAMM</name>
<dbReference type="EMBL" id="JAJUBB010000004">
    <property type="protein sequence ID" value="MDD1781012.1"/>
    <property type="molecule type" value="Genomic_DNA"/>
</dbReference>
<evidence type="ECO:0000313" key="8">
    <source>
        <dbReference type="Proteomes" id="UP001149821"/>
    </source>
</evidence>
<comment type="caution">
    <text evidence="7">The sequence shown here is derived from an EMBL/GenBank/DDBJ whole genome shotgun (WGS) entry which is preliminary data.</text>
</comment>
<evidence type="ECO:0000313" key="7">
    <source>
        <dbReference type="EMBL" id="MDD1781012.1"/>
    </source>
</evidence>